<dbReference type="AlphaFoldDB" id="A0AAW3YYP7"/>
<accession>A0AAW3YYP7</accession>
<dbReference type="Proteomes" id="UP001193920">
    <property type="component" value="Unassembled WGS sequence"/>
</dbReference>
<name>A0AAW3YYP7_9GAMM</name>
<organism evidence="1">
    <name type="scientific">Xenorhabdus szentirmaii</name>
    <dbReference type="NCBI Taxonomy" id="290112"/>
    <lineage>
        <taxon>Bacteria</taxon>
        <taxon>Pseudomonadati</taxon>
        <taxon>Pseudomonadota</taxon>
        <taxon>Gammaproteobacteria</taxon>
        <taxon>Enterobacterales</taxon>
        <taxon>Morganellaceae</taxon>
        <taxon>Xenorhabdus</taxon>
    </lineage>
</organism>
<gene>
    <name evidence="1" type="ORF">ID854_19255</name>
</gene>
<evidence type="ECO:0000313" key="1">
    <source>
        <dbReference type="EMBL" id="MBD2802516.1"/>
    </source>
</evidence>
<protein>
    <submittedName>
        <fullName evidence="1">Uncharacterized protein</fullName>
    </submittedName>
</protein>
<comment type="caution">
    <text evidence="1">The sequence shown here is derived from an EMBL/GenBank/DDBJ whole genome shotgun (WGS) entry which is preliminary data.</text>
</comment>
<reference evidence="1" key="1">
    <citation type="submission" date="2020-09" db="EMBL/GenBank/DDBJ databases">
        <authorList>
            <person name="Palma L."/>
            <person name="Caballero P."/>
            <person name="Berry C."/>
            <person name="Del Valle E."/>
        </authorList>
    </citation>
    <scope>NUCLEOTIDE SEQUENCE</scope>
    <source>
        <strain evidence="1">M</strain>
    </source>
</reference>
<sequence length="47" mass="5156">MTFEVQLKDTSTIAPLIDDNFGFKTTFVSDGNAPQVFDGGYIKKQGI</sequence>
<proteinExistence type="predicted"/>
<dbReference type="EMBL" id="JACXBF010000509">
    <property type="protein sequence ID" value="MBD2802516.1"/>
    <property type="molecule type" value="Genomic_DNA"/>
</dbReference>
<reference evidence="1" key="2">
    <citation type="journal article" date="2024" name="Toxins">
        <title>Genome Sequence Analysis of Native Xenorhabdus Strains Isolated from Entomopathogenic Nematodes in Argentina.</title>
        <authorList>
            <person name="Palma L."/>
            <person name="Frizzo L."/>
            <person name="Kaiser S."/>
            <person name="Berry C."/>
            <person name="Caballero P."/>
            <person name="Bode H.B."/>
            <person name="Del Valle E.E."/>
        </authorList>
    </citation>
    <scope>NUCLEOTIDE SEQUENCE</scope>
    <source>
        <strain evidence="1">M</strain>
    </source>
</reference>